<reference evidence="2" key="1">
    <citation type="submission" date="2021-01" db="UniProtKB">
        <authorList>
            <consortium name="EnsemblMetazoa"/>
        </authorList>
    </citation>
    <scope>IDENTIFICATION</scope>
</reference>
<dbReference type="InterPro" id="IPR027482">
    <property type="entry name" value="Sec1-like_dom2"/>
</dbReference>
<dbReference type="EnsemblMetazoa" id="CLYHEMT024247.1">
    <property type="protein sequence ID" value="CLYHEMP024247.1"/>
    <property type="gene ID" value="CLYHEMG024247"/>
</dbReference>
<dbReference type="SUPFAM" id="SSF56815">
    <property type="entry name" value="Sec1/munc18-like (SM) proteins"/>
    <property type="match status" value="1"/>
</dbReference>
<evidence type="ECO:0008006" key="4">
    <source>
        <dbReference type="Google" id="ProtNLM"/>
    </source>
</evidence>
<dbReference type="GeneID" id="136815008"/>
<comment type="similarity">
    <text evidence="1">Belongs to the STXBP/unc-18/SEC1 family.</text>
</comment>
<proteinExistence type="inferred from homology"/>
<evidence type="ECO:0000313" key="3">
    <source>
        <dbReference type="Proteomes" id="UP000594262"/>
    </source>
</evidence>
<protein>
    <recommendedName>
        <fullName evidence="4">Sec1 family domain containing protein</fullName>
    </recommendedName>
</protein>
<evidence type="ECO:0000256" key="1">
    <source>
        <dbReference type="ARBA" id="ARBA00009884"/>
    </source>
</evidence>
<dbReference type="OrthoDB" id="549905at2759"/>
<accession>A0A7M5XJ86</accession>
<dbReference type="Pfam" id="PF00995">
    <property type="entry name" value="Sec1"/>
    <property type="match status" value="1"/>
</dbReference>
<dbReference type="Gene3D" id="3.40.50.1910">
    <property type="match status" value="1"/>
</dbReference>
<dbReference type="InterPro" id="IPR043127">
    <property type="entry name" value="Sec-1-like_dom3a"/>
</dbReference>
<dbReference type="Gene3D" id="1.25.40.60">
    <property type="match status" value="1"/>
</dbReference>
<dbReference type="InterPro" id="IPR001619">
    <property type="entry name" value="Sec1-like"/>
</dbReference>
<organism evidence="2 3">
    <name type="scientific">Clytia hemisphaerica</name>
    <dbReference type="NCBI Taxonomy" id="252671"/>
    <lineage>
        <taxon>Eukaryota</taxon>
        <taxon>Metazoa</taxon>
        <taxon>Cnidaria</taxon>
        <taxon>Hydrozoa</taxon>
        <taxon>Hydroidolina</taxon>
        <taxon>Leptothecata</taxon>
        <taxon>Obeliida</taxon>
        <taxon>Clytiidae</taxon>
        <taxon>Clytia</taxon>
    </lineage>
</organism>
<dbReference type="AlphaFoldDB" id="A0A7M5XJ86"/>
<dbReference type="Gene3D" id="3.90.830.10">
    <property type="entry name" value="Syntaxin Binding Protein 1, Chain A, domain 2"/>
    <property type="match status" value="1"/>
</dbReference>
<name>A0A7M5XJ86_9CNID</name>
<dbReference type="RefSeq" id="XP_066927547.1">
    <property type="nucleotide sequence ID" value="XM_067071446.1"/>
</dbReference>
<evidence type="ECO:0000313" key="2">
    <source>
        <dbReference type="EnsemblMetazoa" id="CLYHEMP024247.1"/>
    </source>
</evidence>
<dbReference type="GO" id="GO:0016192">
    <property type="term" value="P:vesicle-mediated transport"/>
    <property type="evidence" value="ECO:0007669"/>
    <property type="project" value="InterPro"/>
</dbReference>
<keyword evidence="3" id="KW-1185">Reference proteome</keyword>
<dbReference type="PANTHER" id="PTHR11679">
    <property type="entry name" value="VESICLE PROTEIN SORTING-ASSOCIATED"/>
    <property type="match status" value="1"/>
</dbReference>
<dbReference type="Proteomes" id="UP000594262">
    <property type="component" value="Unplaced"/>
</dbReference>
<dbReference type="InterPro" id="IPR036045">
    <property type="entry name" value="Sec1-like_sf"/>
</dbReference>
<sequence>MESFCEQTIQILCRFVEDAVIFIDDASCECLHWSGGFKKLLEAGALDVRDIKHTKECLESEAKAVFVVSTPLLGQVSNYVKRIVKSSDFSQCIVISTISSEANDFIVRGQNFPAFEYYTRQLKLWIQNELASVQIVHLPLFACNLTPNVFITSPNSNLFPVLPSDVARLQRFLHSKGDKRKFNNLGDVDFNFLPHNIQCNIKMLTSSMATMFEAMQINEDCYSVGHFSRLVANDLANMPDPKGRRKAATKRASVIFMDRTLDLVAPISHTSDSVFGTIYEILPRLKNHNNDVAVDMSSLFAPGNITNETLFPGSLAHYGHEEVQKLFTYFIRKTRKECLSYICERVEAFLKKESITIVEPDESSKYNINRLKTLLELIRNNQSILKKYRGFLQCSMALLNALSDEENERLDELLSAEKGILLEMGEENTSPFTQVMNMLTNSSKQRFSVVDALMFCLFIYSAENEVSNLSLGDEEKIKEVMINLLMDGSHKEDLLFLLGDLDSSERQIRTRIADVFERLRVISQARREMKKLTNVIGRDLMGVVRYEALVKQIIEQIFDGTKSELEDIEFRSHGIKDFLKTGFGFFMNVTKPRPDDHPLLILYVIGGITWHEVKTIQETLEKTKPNTQVLIGSTRIITPSEILEQVLCTENLFVDVDT</sequence>